<evidence type="ECO:0000313" key="2">
    <source>
        <dbReference type="Proteomes" id="UP000324222"/>
    </source>
</evidence>
<sequence length="69" mass="7925">MTQPTIHITAINTHITRNHWYSLEVESGSDSKDDLHQIARVHHILPQTHHICSMEHRPPKIIVEEVGTS</sequence>
<gene>
    <name evidence="1" type="ORF">E2C01_000572</name>
</gene>
<name>A0A5B7CEG3_PORTR</name>
<dbReference type="EMBL" id="VSRR010000014">
    <property type="protein sequence ID" value="MPC08002.1"/>
    <property type="molecule type" value="Genomic_DNA"/>
</dbReference>
<proteinExistence type="predicted"/>
<evidence type="ECO:0000313" key="1">
    <source>
        <dbReference type="EMBL" id="MPC08002.1"/>
    </source>
</evidence>
<dbReference type="Proteomes" id="UP000324222">
    <property type="component" value="Unassembled WGS sequence"/>
</dbReference>
<comment type="caution">
    <text evidence="1">The sequence shown here is derived from an EMBL/GenBank/DDBJ whole genome shotgun (WGS) entry which is preliminary data.</text>
</comment>
<organism evidence="1 2">
    <name type="scientific">Portunus trituberculatus</name>
    <name type="common">Swimming crab</name>
    <name type="synonym">Neptunus trituberculatus</name>
    <dbReference type="NCBI Taxonomy" id="210409"/>
    <lineage>
        <taxon>Eukaryota</taxon>
        <taxon>Metazoa</taxon>
        <taxon>Ecdysozoa</taxon>
        <taxon>Arthropoda</taxon>
        <taxon>Crustacea</taxon>
        <taxon>Multicrustacea</taxon>
        <taxon>Malacostraca</taxon>
        <taxon>Eumalacostraca</taxon>
        <taxon>Eucarida</taxon>
        <taxon>Decapoda</taxon>
        <taxon>Pleocyemata</taxon>
        <taxon>Brachyura</taxon>
        <taxon>Eubrachyura</taxon>
        <taxon>Portunoidea</taxon>
        <taxon>Portunidae</taxon>
        <taxon>Portuninae</taxon>
        <taxon>Portunus</taxon>
    </lineage>
</organism>
<keyword evidence="2" id="KW-1185">Reference proteome</keyword>
<protein>
    <submittedName>
        <fullName evidence="1">Uncharacterized protein</fullName>
    </submittedName>
</protein>
<reference evidence="1 2" key="1">
    <citation type="submission" date="2019-05" db="EMBL/GenBank/DDBJ databases">
        <title>Another draft genome of Portunus trituberculatus and its Hox gene families provides insights of decapod evolution.</title>
        <authorList>
            <person name="Jeong J.-H."/>
            <person name="Song I."/>
            <person name="Kim S."/>
            <person name="Choi T."/>
            <person name="Kim D."/>
            <person name="Ryu S."/>
            <person name="Kim W."/>
        </authorList>
    </citation>
    <scope>NUCLEOTIDE SEQUENCE [LARGE SCALE GENOMIC DNA]</scope>
    <source>
        <tissue evidence="1">Muscle</tissue>
    </source>
</reference>
<dbReference type="AlphaFoldDB" id="A0A5B7CEG3"/>
<accession>A0A5B7CEG3</accession>